<keyword evidence="2" id="KW-1185">Reference proteome</keyword>
<protein>
    <submittedName>
        <fullName evidence="1">Uncharacterized protein</fullName>
    </submittedName>
</protein>
<dbReference type="EMBL" id="JAMOIL010000003">
    <property type="protein sequence ID" value="MCM0619514.1"/>
    <property type="molecule type" value="Genomic_DNA"/>
</dbReference>
<gene>
    <name evidence="1" type="ORF">M8330_04280</name>
</gene>
<dbReference type="RefSeq" id="WP_250826329.1">
    <property type="nucleotide sequence ID" value="NZ_JAMOIL010000003.1"/>
</dbReference>
<dbReference type="AlphaFoldDB" id="A0A9X2D7J2"/>
<comment type="caution">
    <text evidence="1">The sequence shown here is derived from an EMBL/GenBank/DDBJ whole genome shotgun (WGS) entry which is preliminary data.</text>
</comment>
<reference evidence="1" key="1">
    <citation type="submission" date="2022-05" db="EMBL/GenBank/DDBJ databases">
        <authorList>
            <person name="Tuo L."/>
        </authorList>
    </citation>
    <scope>NUCLEOTIDE SEQUENCE</scope>
    <source>
        <strain evidence="1">BSK12Z-4</strain>
    </source>
</reference>
<organism evidence="1 2">
    <name type="scientific">Nocardioides bruguierae</name>
    <dbReference type="NCBI Taxonomy" id="2945102"/>
    <lineage>
        <taxon>Bacteria</taxon>
        <taxon>Bacillati</taxon>
        <taxon>Actinomycetota</taxon>
        <taxon>Actinomycetes</taxon>
        <taxon>Propionibacteriales</taxon>
        <taxon>Nocardioidaceae</taxon>
        <taxon>Nocardioides</taxon>
    </lineage>
</organism>
<evidence type="ECO:0000313" key="2">
    <source>
        <dbReference type="Proteomes" id="UP001139485"/>
    </source>
</evidence>
<name>A0A9X2D7J2_9ACTN</name>
<sequence length="396" mass="42821">MAVVRTVLFYPYSGWRDRPWHESPAVDLLARSGRRVSEVYGREVTALGLQGPSSEVRVFLSPAAADSDAGVVLITVHQDLGGSFETAHAEIPPSVADLDDLQRAALAFRILRAAVETLAPERGWSAGALSRAAAAAQESAPAWVFDWQSPWKSAPSRRWEARGAFHLVDADGFGQAWIEARPRRDEDAEPVRSDVAPSFVSHEGFKRSARTLRWDGSVATMTSFGHLGLTEPTEVRLDPTSPGPRASAPVPVAVDESAVPPVVVTVKGNVPEEPTIRFTGGGPMNGVAGAYSTPLFSYLNSLEEQGRDWWAGADRLLLQVDVYFTDERPGISVRRLAHMVTATVRRAAPTTRGVDGEALARADVEALVAKVADRMGLPPLTLDLPDVQEPLRPDGW</sequence>
<accession>A0A9X2D7J2</accession>
<dbReference type="Proteomes" id="UP001139485">
    <property type="component" value="Unassembled WGS sequence"/>
</dbReference>
<proteinExistence type="predicted"/>
<evidence type="ECO:0000313" key="1">
    <source>
        <dbReference type="EMBL" id="MCM0619514.1"/>
    </source>
</evidence>